<feature type="region of interest" description="Disordered" evidence="2">
    <location>
        <begin position="1425"/>
        <end position="1518"/>
    </location>
</feature>
<keyword evidence="5" id="KW-1185">Reference proteome</keyword>
<feature type="transmembrane region" description="Helical" evidence="3">
    <location>
        <begin position="6"/>
        <end position="31"/>
    </location>
</feature>
<feature type="region of interest" description="Disordered" evidence="2">
    <location>
        <begin position="1173"/>
        <end position="1246"/>
    </location>
</feature>
<feature type="region of interest" description="Disordered" evidence="2">
    <location>
        <begin position="1314"/>
        <end position="1335"/>
    </location>
</feature>
<keyword evidence="1" id="KW-0175">Coiled coil</keyword>
<name>A0ABR4D6Z7_9PEZI</name>
<evidence type="ECO:0000313" key="5">
    <source>
        <dbReference type="Proteomes" id="UP001600064"/>
    </source>
</evidence>
<feature type="region of interest" description="Disordered" evidence="2">
    <location>
        <begin position="2022"/>
        <end position="2051"/>
    </location>
</feature>
<feature type="coiled-coil region" evidence="1">
    <location>
        <begin position="2064"/>
        <end position="2091"/>
    </location>
</feature>
<feature type="region of interest" description="Disordered" evidence="2">
    <location>
        <begin position="1664"/>
        <end position="1700"/>
    </location>
</feature>
<keyword evidence="3" id="KW-1133">Transmembrane helix</keyword>
<proteinExistence type="predicted"/>
<dbReference type="GeneID" id="98126741"/>
<keyword evidence="3" id="KW-0812">Transmembrane</keyword>
<feature type="region of interest" description="Disordered" evidence="2">
    <location>
        <begin position="394"/>
        <end position="509"/>
    </location>
</feature>
<feature type="transmembrane region" description="Helical" evidence="3">
    <location>
        <begin position="113"/>
        <end position="135"/>
    </location>
</feature>
<feature type="region of interest" description="Disordered" evidence="2">
    <location>
        <begin position="1721"/>
        <end position="1749"/>
    </location>
</feature>
<feature type="transmembrane region" description="Helical" evidence="3">
    <location>
        <begin position="150"/>
        <end position="171"/>
    </location>
</feature>
<feature type="compositionally biased region" description="Low complexity" evidence="2">
    <location>
        <begin position="1183"/>
        <end position="1199"/>
    </location>
</feature>
<feature type="compositionally biased region" description="Acidic residues" evidence="2">
    <location>
        <begin position="1370"/>
        <end position="1388"/>
    </location>
</feature>
<feature type="compositionally biased region" description="Polar residues" evidence="2">
    <location>
        <begin position="1030"/>
        <end position="1039"/>
    </location>
</feature>
<reference evidence="4 5" key="1">
    <citation type="journal article" date="2024" name="Commun. Biol.">
        <title>Comparative genomic analysis of thermophilic fungi reveals convergent evolutionary adaptations and gene losses.</title>
        <authorList>
            <person name="Steindorff A.S."/>
            <person name="Aguilar-Pontes M.V."/>
            <person name="Robinson A.J."/>
            <person name="Andreopoulos B."/>
            <person name="LaButti K."/>
            <person name="Kuo A."/>
            <person name="Mondo S."/>
            <person name="Riley R."/>
            <person name="Otillar R."/>
            <person name="Haridas S."/>
            <person name="Lipzen A."/>
            <person name="Grimwood J."/>
            <person name="Schmutz J."/>
            <person name="Clum A."/>
            <person name="Reid I.D."/>
            <person name="Moisan M.C."/>
            <person name="Butler G."/>
            <person name="Nguyen T.T.M."/>
            <person name="Dewar K."/>
            <person name="Conant G."/>
            <person name="Drula E."/>
            <person name="Henrissat B."/>
            <person name="Hansel C."/>
            <person name="Singer S."/>
            <person name="Hutchinson M.I."/>
            <person name="de Vries R.P."/>
            <person name="Natvig D.O."/>
            <person name="Powell A.J."/>
            <person name="Tsang A."/>
            <person name="Grigoriev I.V."/>
        </authorList>
    </citation>
    <scope>NUCLEOTIDE SEQUENCE [LARGE SCALE GENOMIC DNA]</scope>
    <source>
        <strain evidence="4 5">ATCC 22073</strain>
    </source>
</reference>
<dbReference type="Proteomes" id="UP001600064">
    <property type="component" value="Unassembled WGS sequence"/>
</dbReference>
<evidence type="ECO:0000313" key="4">
    <source>
        <dbReference type="EMBL" id="KAL2266139.1"/>
    </source>
</evidence>
<feature type="region of interest" description="Disordered" evidence="2">
    <location>
        <begin position="1355"/>
        <end position="1391"/>
    </location>
</feature>
<feature type="region of interest" description="Disordered" evidence="2">
    <location>
        <begin position="340"/>
        <end position="365"/>
    </location>
</feature>
<comment type="caution">
    <text evidence="4">The sequence shown here is derived from an EMBL/GenBank/DDBJ whole genome shotgun (WGS) entry which is preliminary data.</text>
</comment>
<feature type="compositionally biased region" description="Polar residues" evidence="2">
    <location>
        <begin position="424"/>
        <end position="445"/>
    </location>
</feature>
<accession>A0ABR4D6Z7</accession>
<feature type="region of interest" description="Disordered" evidence="2">
    <location>
        <begin position="539"/>
        <end position="636"/>
    </location>
</feature>
<evidence type="ECO:0000256" key="3">
    <source>
        <dbReference type="SAM" id="Phobius"/>
    </source>
</evidence>
<organism evidence="4 5">
    <name type="scientific">Remersonia thermophila</name>
    <dbReference type="NCBI Taxonomy" id="72144"/>
    <lineage>
        <taxon>Eukaryota</taxon>
        <taxon>Fungi</taxon>
        <taxon>Dikarya</taxon>
        <taxon>Ascomycota</taxon>
        <taxon>Pezizomycotina</taxon>
        <taxon>Sordariomycetes</taxon>
        <taxon>Sordariomycetidae</taxon>
        <taxon>Sordariales</taxon>
        <taxon>Sordariales incertae sedis</taxon>
        <taxon>Remersonia</taxon>
    </lineage>
</organism>
<feature type="region of interest" description="Disordered" evidence="2">
    <location>
        <begin position="998"/>
        <end position="1039"/>
    </location>
</feature>
<evidence type="ECO:0000256" key="1">
    <source>
        <dbReference type="SAM" id="Coils"/>
    </source>
</evidence>
<feature type="transmembrane region" description="Helical" evidence="3">
    <location>
        <begin position="43"/>
        <end position="61"/>
    </location>
</feature>
<feature type="region of interest" description="Disordered" evidence="2">
    <location>
        <begin position="831"/>
        <end position="891"/>
    </location>
</feature>
<keyword evidence="3" id="KW-0472">Membrane</keyword>
<evidence type="ECO:0000256" key="2">
    <source>
        <dbReference type="SAM" id="MobiDB-lite"/>
    </source>
</evidence>
<gene>
    <name evidence="4" type="ORF">VTJ83DRAFT_5491</name>
</gene>
<feature type="region of interest" description="Disordered" evidence="2">
    <location>
        <begin position="1072"/>
        <end position="1103"/>
    </location>
</feature>
<feature type="compositionally biased region" description="Pro residues" evidence="2">
    <location>
        <begin position="469"/>
        <end position="479"/>
    </location>
</feature>
<feature type="region of interest" description="Disordered" evidence="2">
    <location>
        <begin position="1549"/>
        <end position="1604"/>
    </location>
</feature>
<feature type="compositionally biased region" description="Polar residues" evidence="2">
    <location>
        <begin position="558"/>
        <end position="568"/>
    </location>
</feature>
<feature type="compositionally biased region" description="Polar residues" evidence="2">
    <location>
        <begin position="1549"/>
        <end position="1563"/>
    </location>
</feature>
<dbReference type="EMBL" id="JAZGUE010000005">
    <property type="protein sequence ID" value="KAL2266139.1"/>
    <property type="molecule type" value="Genomic_DNA"/>
</dbReference>
<dbReference type="RefSeq" id="XP_070864866.1">
    <property type="nucleotide sequence ID" value="XM_071012097.1"/>
</dbReference>
<feature type="region of interest" description="Disordered" evidence="2">
    <location>
        <begin position="701"/>
        <end position="722"/>
    </location>
</feature>
<feature type="compositionally biased region" description="Basic and acidic residues" evidence="2">
    <location>
        <begin position="1664"/>
        <end position="1676"/>
    </location>
</feature>
<feature type="compositionally biased region" description="Low complexity" evidence="2">
    <location>
        <begin position="1208"/>
        <end position="1221"/>
    </location>
</feature>
<feature type="compositionally biased region" description="Basic and acidic residues" evidence="2">
    <location>
        <begin position="340"/>
        <end position="353"/>
    </location>
</feature>
<protein>
    <submittedName>
        <fullName evidence="4">Uncharacterized protein</fullName>
    </submittedName>
</protein>
<sequence>MAVEGATQALVAAFLFGIVLNAASAALVLYFKGYGLATLFRDSQRLVLVFFLVSAALWAQIDFVSLLFDVTASSMPCQITIIFSTVFDQLARFSIEQFLLWAFHNPNGAKLSVAHMAAQALVLARFAAGAVFAGFTRPQTDDFCVATTSALPVGIAVAGLDGAVVLLLLVQARSAGAPRGDRARALMAVLLGLAFWTGTSVPLFLGMASLPFATRTALPAAGLLAAIAPSPRRFNISRDISTSGTDAPPSRYEDLKEAAIRSSTAFVNPREAPRAKDETTVMPASELARRLDKMTAPSQKKHVAGGKFAISNPILQENAEQNPLNKIAVVDLQAAAAAERERRAKMHEEELKAASRPPPRPTVGMAPEEMALQRAVSVKRKEVASVAGSLKPEEPAVAVTTSAKLSPGPEEARRRSPRPVPQEETVQPRQKSPTRSVESASSQQAVPRPNRPLTTTQPLLKTDIRPSRTLPPSPPPAAPEPAKTPLQRRPTIGLPSNPRAKSVKVPDEAGSQHRTVLFLNNIEYDDPLFVETIVKTAGNPVGKRPAPPAEAQAPATAKESQPARSASVLNRPRPIPRKPAHSPADLAHRRSRSGGSIIGRKSVLTSTAGSPTRLPPLPSLPRTAGLPARPHPNDTKSMTFEEKVTLLFPTPPSGNAIKRRSSSVPEVPTIPVSYFEAPSPTDRTTKTSFRTDSMTRVDEIPRTPGKAAADAQPAETKRRSSGVFPVSVRASAWTEAASYRTEDDSMTNWSAMNSPQIAVAAPVLQGLAPAPIQMPPRHMMTKDTKSTQSFVPDTRSMVSLPIMLDTSQDFGEVQPVDVSAVQAPTVQVPVEAKPAEEEEPAAPQPEPAAKPQLATAEMPTWHRRVGDECPTFSDRRENRRSKKMTPPAPLPLHRISTKKVLAIQVEPSPLESPGQAIQMIQAQLRNLDQIGQGSPGSAARRQALLEDLEREMGQQAEHWQEIKHDMARDSMSSVPTASSTAVNSRHASVASTINLLREDPHGRSTGADRQAPFARVRNNATLEVPRVSNRDSASPQLSKWQKRLTEAQMDYMDAKLLLRQSNVNFMQLSRAQLASPTPPESDNSDSEPSPPVPSLPQEEVPVKKTSVVEPQAWLWTAPSHETAAAKGLLWTPPAKQPVQVQVVLPALSVRLPQRKGLPPLAIQSSQLWRKPYNTANTSSTGLWRPRWASAAPPAQRLSRPTPPPPPQQQQQQKPPRPVTQRPPRRSRRMTSLPDILESPEPLPNKRDTLGIFQFPWGEKSDTATIPPPPPPRQSTLYMAMPGTMTTGGPVPVMPLARPAESYSSSFFDEYDDDEVDSDELQMDSEEEGSEGEDDFDETTLWEIASLLKTDAVPSKKSLIGPSVSGAVADDYMDNEPASDEEKEEEEPSQESIVIALAEPRELLLEEGRESAAVETVTVVMEEVAQAKPTAPPVARIGLPANPKASLNRQVTPAAVEEQAPKPVQTKPSAGLWAPAAPTKPAPQGGLFQPGTKRMPSTGSLEEPAAKSMPRTPRPAVEMPLEPLTSSNLWAPANVAPKADKNWILSAQPQRSTGLWTPPQQTAKPAQHGGLFQPGSRRAPTTGSLEEPAAKFMPRSARPAAEKPLEQLTSSNLWAPAHAAPKAEKNWILGATAVKKQGSGLWSPVEQMVVAPAGGLFVPGAVRRADQNRRSDEEPAAKHMARKPRAAEEKPLEGLTSSSLWEGRTAKRNSLNWILGDKAQQKQGSAGLWRPSTRVGKPRPRSGLFVPGTRRPESLRFTSEEPAAKLMARKPRAVEDKPLEQLASSSLWEGRTAKRNSLNWILGGKAQQKQGSAGLWRLSTRVGKPRPRSGLFVPGSRPTGSIEEPAAKYMIRKPRSVEQKPLDKLTSDRLWEAAVAVKTERNWIVGGEAKKQPKTKIIQRHHATPADWKAALDEAVRASYPPTASKKLTRVAATPAQWAAALEEAIALSYPRAPVFDASIKHPVFAASSLITRSEWFHPAATGYTYDVANVHPVFFGSLAITCPEDQVHPAISAYASRKLRRQRSRERRAAAAAAEEKRLSRSRSRSTRGKDVQADGYYVSSASARAIEARIEALEQERLCVERAAKEEYRRRTSTLMMAAAAAPAPAPAPAAVEPTDVMLMPAGMETVQTLQRHLSWQIRQSLVLPKPAEEERPKATRSSSVRKTKAIKLATSPSPYLWTPPAQPAAQPAGLWSSCAASLRTTSAPAVGEDALAAELRVRRRKQCQKHQRRAEILAQIAAVERGMNPFVECERFKEMALWDRRERRREVRREMKRGERGDWPHTVCVR</sequence>
<feature type="transmembrane region" description="Helical" evidence="3">
    <location>
        <begin position="183"/>
        <end position="205"/>
    </location>
</feature>